<reference evidence="1 2" key="1">
    <citation type="journal article" date="2013" name="Mar. Genomics">
        <title>Expression of sulfatases in Rhodopirellula baltica and the diversity of sulfatases in the genus Rhodopirellula.</title>
        <authorList>
            <person name="Wegner C.E."/>
            <person name="Richter-Heitmann T."/>
            <person name="Klindworth A."/>
            <person name="Klockow C."/>
            <person name="Richter M."/>
            <person name="Achstetter T."/>
            <person name="Glockner F.O."/>
            <person name="Harder J."/>
        </authorList>
    </citation>
    <scope>NUCLEOTIDE SEQUENCE [LARGE SCALE GENOMIC DNA]</scope>
    <source>
        <strain evidence="1 2">SWK14</strain>
    </source>
</reference>
<dbReference type="PATRIC" id="fig|993516.3.peg.3981"/>
<sequence>MLGVLHDESWFLKWRIARGDRVIRNVRPMKLPTISNDTIRQSFAAFDSDLHWLFRRRPQG</sequence>
<accession>L7CDP4</accession>
<dbReference type="Proteomes" id="UP000010959">
    <property type="component" value="Unassembled WGS sequence"/>
</dbReference>
<proteinExistence type="predicted"/>
<comment type="caution">
    <text evidence="1">The sequence shown here is derived from an EMBL/GenBank/DDBJ whole genome shotgun (WGS) entry which is preliminary data.</text>
</comment>
<name>L7CDP4_RHOBT</name>
<dbReference type="EMBL" id="AMWG01000106">
    <property type="protein sequence ID" value="ELP32344.1"/>
    <property type="molecule type" value="Genomic_DNA"/>
</dbReference>
<evidence type="ECO:0000313" key="2">
    <source>
        <dbReference type="Proteomes" id="UP000010959"/>
    </source>
</evidence>
<evidence type="ECO:0000313" key="1">
    <source>
        <dbReference type="EMBL" id="ELP32344.1"/>
    </source>
</evidence>
<gene>
    <name evidence="1" type="ORF">RBSWK_03725</name>
</gene>
<dbReference type="AlphaFoldDB" id="L7CDP4"/>
<protein>
    <submittedName>
        <fullName evidence="1">Uncharacterized protein</fullName>
    </submittedName>
</protein>
<organism evidence="1 2">
    <name type="scientific">Rhodopirellula baltica SWK14</name>
    <dbReference type="NCBI Taxonomy" id="993516"/>
    <lineage>
        <taxon>Bacteria</taxon>
        <taxon>Pseudomonadati</taxon>
        <taxon>Planctomycetota</taxon>
        <taxon>Planctomycetia</taxon>
        <taxon>Pirellulales</taxon>
        <taxon>Pirellulaceae</taxon>
        <taxon>Rhodopirellula</taxon>
    </lineage>
</organism>